<feature type="domain" description="AAA+ ATPase" evidence="6">
    <location>
        <begin position="209"/>
        <end position="486"/>
    </location>
</feature>
<keyword evidence="8" id="KW-0645">Protease</keyword>
<evidence type="ECO:0000256" key="4">
    <source>
        <dbReference type="ARBA" id="ARBA00023186"/>
    </source>
</evidence>
<dbReference type="OrthoDB" id="1721884at2759"/>
<evidence type="ECO:0000256" key="2">
    <source>
        <dbReference type="ARBA" id="ARBA00022741"/>
    </source>
</evidence>
<dbReference type="GO" id="GO:0005524">
    <property type="term" value="F:ATP binding"/>
    <property type="evidence" value="ECO:0007669"/>
    <property type="project" value="UniProtKB-KW"/>
</dbReference>
<feature type="compositionally biased region" description="Basic and acidic residues" evidence="5">
    <location>
        <begin position="102"/>
        <end position="122"/>
    </location>
</feature>
<name>A0A2R5GRA9_9STRA</name>
<dbReference type="EMBL" id="BEYU01000076">
    <property type="protein sequence ID" value="GBG30414.1"/>
    <property type="molecule type" value="Genomic_DNA"/>
</dbReference>
<organism evidence="8 9">
    <name type="scientific">Hondaea fermentalgiana</name>
    <dbReference type="NCBI Taxonomy" id="2315210"/>
    <lineage>
        <taxon>Eukaryota</taxon>
        <taxon>Sar</taxon>
        <taxon>Stramenopiles</taxon>
        <taxon>Bigyra</taxon>
        <taxon>Labyrinthulomycetes</taxon>
        <taxon>Thraustochytrida</taxon>
        <taxon>Thraustochytriidae</taxon>
        <taxon>Hondaea</taxon>
    </lineage>
</organism>
<dbReference type="FunFam" id="3.40.50.300:FF:000220">
    <property type="entry name" value="ATP-dependent protease ATPase subunit HslU"/>
    <property type="match status" value="1"/>
</dbReference>
<dbReference type="PANTHER" id="PTHR48102">
    <property type="entry name" value="ATP-DEPENDENT CLP PROTEASE ATP-BINDING SUBUNIT CLPX-LIKE, MITOCHONDRIAL-RELATED"/>
    <property type="match status" value="1"/>
</dbReference>
<dbReference type="SUPFAM" id="SSF52540">
    <property type="entry name" value="P-loop containing nucleoside triphosphate hydrolases"/>
    <property type="match status" value="1"/>
</dbReference>
<dbReference type="GO" id="GO:0008233">
    <property type="term" value="F:peptidase activity"/>
    <property type="evidence" value="ECO:0007669"/>
    <property type="project" value="UniProtKB-KW"/>
</dbReference>
<gene>
    <name evidence="8" type="ORF">FCC1311_066332</name>
</gene>
<dbReference type="InParanoid" id="A0A2R5GRA9"/>
<dbReference type="AlphaFoldDB" id="A0A2R5GRA9"/>
<dbReference type="InterPro" id="IPR004491">
    <property type="entry name" value="HslU"/>
</dbReference>
<evidence type="ECO:0000256" key="1">
    <source>
        <dbReference type="ARBA" id="ARBA00009771"/>
    </source>
</evidence>
<comment type="caution">
    <text evidence="8">The sequence shown here is derived from an EMBL/GenBank/DDBJ whole genome shotgun (WGS) entry which is preliminary data.</text>
</comment>
<dbReference type="CDD" id="cd19498">
    <property type="entry name" value="RecA-like_HslU"/>
    <property type="match status" value="1"/>
</dbReference>
<reference evidence="8 9" key="1">
    <citation type="submission" date="2017-12" db="EMBL/GenBank/DDBJ databases">
        <title>Sequencing, de novo assembly and annotation of complete genome of a new Thraustochytrid species, strain FCC1311.</title>
        <authorList>
            <person name="Sedici K."/>
            <person name="Godart F."/>
            <person name="Aiese Cigliano R."/>
            <person name="Sanseverino W."/>
            <person name="Barakat M."/>
            <person name="Ortet P."/>
            <person name="Marechal E."/>
            <person name="Cagnac O."/>
            <person name="Amato A."/>
        </authorList>
    </citation>
    <scope>NUCLEOTIDE SEQUENCE [LARGE SCALE GENOMIC DNA]</scope>
</reference>
<feature type="compositionally biased region" description="Acidic residues" evidence="5">
    <location>
        <begin position="123"/>
        <end position="139"/>
    </location>
</feature>
<keyword evidence="8" id="KW-0378">Hydrolase</keyword>
<dbReference type="InterPro" id="IPR050052">
    <property type="entry name" value="ATP-dep_Clp_protease_ClpX"/>
</dbReference>
<accession>A0A2R5GRA9</accession>
<dbReference type="Gene3D" id="1.10.8.60">
    <property type="match status" value="1"/>
</dbReference>
<protein>
    <submittedName>
        <fullName evidence="8">ATP-dependent protease ATPase subunit HslU1</fullName>
    </submittedName>
</protein>
<dbReference type="Proteomes" id="UP000241890">
    <property type="component" value="Unassembled WGS sequence"/>
</dbReference>
<feature type="region of interest" description="Disordered" evidence="5">
    <location>
        <begin position="96"/>
        <end position="139"/>
    </location>
</feature>
<dbReference type="GO" id="GO:0009376">
    <property type="term" value="C:HslUV protease complex"/>
    <property type="evidence" value="ECO:0007669"/>
    <property type="project" value="InterPro"/>
</dbReference>
<dbReference type="Gene3D" id="3.40.50.300">
    <property type="entry name" value="P-loop containing nucleotide triphosphate hydrolases"/>
    <property type="match status" value="2"/>
</dbReference>
<dbReference type="PANTHER" id="PTHR48102:SF3">
    <property type="entry name" value="ATP-DEPENDENT PROTEASE ATPASE SUBUNIT HSLU"/>
    <property type="match status" value="1"/>
</dbReference>
<proteinExistence type="inferred from homology"/>
<dbReference type="InterPro" id="IPR003593">
    <property type="entry name" value="AAA+_ATPase"/>
</dbReference>
<keyword evidence="4" id="KW-0143">Chaperone</keyword>
<dbReference type="InterPro" id="IPR019489">
    <property type="entry name" value="Clp_ATPase_C"/>
</dbReference>
<dbReference type="SMART" id="SM01086">
    <property type="entry name" value="ClpB_D2-small"/>
    <property type="match status" value="1"/>
</dbReference>
<evidence type="ECO:0000313" key="9">
    <source>
        <dbReference type="Proteomes" id="UP000241890"/>
    </source>
</evidence>
<evidence type="ECO:0000259" key="7">
    <source>
        <dbReference type="SMART" id="SM01086"/>
    </source>
</evidence>
<dbReference type="Pfam" id="PF00004">
    <property type="entry name" value="AAA"/>
    <property type="match status" value="1"/>
</dbReference>
<evidence type="ECO:0000256" key="5">
    <source>
        <dbReference type="SAM" id="MobiDB-lite"/>
    </source>
</evidence>
<evidence type="ECO:0000313" key="8">
    <source>
        <dbReference type="EMBL" id="GBG30414.1"/>
    </source>
</evidence>
<evidence type="ECO:0000256" key="3">
    <source>
        <dbReference type="ARBA" id="ARBA00022840"/>
    </source>
</evidence>
<dbReference type="InterPro" id="IPR003959">
    <property type="entry name" value="ATPase_AAA_core"/>
</dbReference>
<dbReference type="SMART" id="SM00382">
    <property type="entry name" value="AAA"/>
    <property type="match status" value="1"/>
</dbReference>
<keyword evidence="2" id="KW-0547">Nucleotide-binding</keyword>
<feature type="domain" description="Clp ATPase C-terminal" evidence="7">
    <location>
        <begin position="489"/>
        <end position="584"/>
    </location>
</feature>
<sequence length="624" mass="67910">MMKTALAAIPRSKAAAAESGALARALRAGAAAKAQEALPSRAAATAGAEAEGAFARTGLVRGLATRASASPAPKAALAQQKASVSLAWEHLAQLAAKDEEDGEKKKKDKEEVDSAKATKETEEEKEGGEDDDDDDDDDEDELAAAAAAMLGDSKLSGLLNQTPLKPSEIVSELDKHIVGQREAKRSVAIALRNRWRRLQLGEDLRDEVQPKNILMIGPTGCGKTEIARRLAKLAQAPFVKVEATKFTEVGFHGRDVDKIIQDLVESSMQITKQIKMEAQAREVERAVEAQILDILTGKSSKATRKSFRELLRKGELDKHSITIEAPAQGPPGGQFPVAIEGNSPNPVQMNQLFAQLGKMMGGQKKERRKMTIAEAKRVLADMEMDQRLENVDMTKEAIHLAEQNGIVFIDEIDKIVSGDSRSSADASAEGVQRDLLPLIEGSVINTKHGNVNTNHVLFITSGAFHLSSPSDLLPELQGRLPIRVELQGLTEKDLYRILTVPQANLVTQQINLLRTEGVEVKFAADAIEYMAHIAAEVNNTIENIGARRLHTIMERVVEEISFFAPELIEHFKNGSDLEDPELAKTYKVEAGEGDDLPTITITKDIVASKIGDLLQESDFDRFIL</sequence>
<dbReference type="GO" id="GO:0051603">
    <property type="term" value="P:proteolysis involved in protein catabolic process"/>
    <property type="evidence" value="ECO:0007669"/>
    <property type="project" value="TreeGrafter"/>
</dbReference>
<keyword evidence="9" id="KW-1185">Reference proteome</keyword>
<dbReference type="NCBIfam" id="NF003544">
    <property type="entry name" value="PRK05201.1"/>
    <property type="match status" value="1"/>
</dbReference>
<comment type="similarity">
    <text evidence="1">Belongs to the ClpX chaperone family. HslU subfamily.</text>
</comment>
<dbReference type="Pfam" id="PF07724">
    <property type="entry name" value="AAA_2"/>
    <property type="match status" value="1"/>
</dbReference>
<dbReference type="GO" id="GO:0016887">
    <property type="term" value="F:ATP hydrolysis activity"/>
    <property type="evidence" value="ECO:0007669"/>
    <property type="project" value="InterPro"/>
</dbReference>
<evidence type="ECO:0000259" key="6">
    <source>
        <dbReference type="SMART" id="SM00382"/>
    </source>
</evidence>
<dbReference type="InterPro" id="IPR027417">
    <property type="entry name" value="P-loop_NTPase"/>
</dbReference>
<keyword evidence="3" id="KW-0067">ATP-binding</keyword>
<dbReference type="NCBIfam" id="TIGR00390">
    <property type="entry name" value="hslU"/>
    <property type="match status" value="1"/>
</dbReference>